<sequence length="60" mass="6539">MAESGEDWFVLDVLGWAQGGNHLADPHLKGSAPLQADGEFLGALGRRFWTRGWTMPGSLQ</sequence>
<evidence type="ECO:0000313" key="2">
    <source>
        <dbReference type="Proteomes" id="UP001575181"/>
    </source>
</evidence>
<dbReference type="RefSeq" id="WP_373654358.1">
    <property type="nucleotide sequence ID" value="NZ_JBGUAW010000001.1"/>
</dbReference>
<evidence type="ECO:0000313" key="1">
    <source>
        <dbReference type="EMBL" id="MFA9459575.1"/>
    </source>
</evidence>
<dbReference type="Proteomes" id="UP001575181">
    <property type="component" value="Unassembled WGS sequence"/>
</dbReference>
<reference evidence="1 2" key="1">
    <citation type="submission" date="2024-08" db="EMBL/GenBank/DDBJ databases">
        <title>Whole-genome sequencing of halo(alkali)philic microorganisms from hypersaline lakes.</title>
        <authorList>
            <person name="Sorokin D.Y."/>
            <person name="Merkel A.Y."/>
            <person name="Messina E."/>
            <person name="Yakimov M."/>
        </authorList>
    </citation>
    <scope>NUCLEOTIDE SEQUENCE [LARGE SCALE GENOMIC DNA]</scope>
    <source>
        <strain evidence="1 2">Cl-TMA</strain>
    </source>
</reference>
<keyword evidence="2" id="KW-1185">Reference proteome</keyword>
<comment type="caution">
    <text evidence="1">The sequence shown here is derived from an EMBL/GenBank/DDBJ whole genome shotgun (WGS) entry which is preliminary data.</text>
</comment>
<gene>
    <name evidence="1" type="ORF">ACERLL_01875</name>
</gene>
<accession>A0ABV4TTY4</accession>
<organism evidence="1 2">
    <name type="scientific">Thiohalorhabdus methylotrophus</name>
    <dbReference type="NCBI Taxonomy" id="3242694"/>
    <lineage>
        <taxon>Bacteria</taxon>
        <taxon>Pseudomonadati</taxon>
        <taxon>Pseudomonadota</taxon>
        <taxon>Gammaproteobacteria</taxon>
        <taxon>Thiohalorhabdales</taxon>
        <taxon>Thiohalorhabdaceae</taxon>
        <taxon>Thiohalorhabdus</taxon>
    </lineage>
</organism>
<name>A0ABV4TTY4_9GAMM</name>
<proteinExistence type="predicted"/>
<protein>
    <submittedName>
        <fullName evidence="1">Uncharacterized protein</fullName>
    </submittedName>
</protein>
<dbReference type="EMBL" id="JBGUAW010000001">
    <property type="protein sequence ID" value="MFA9459575.1"/>
    <property type="molecule type" value="Genomic_DNA"/>
</dbReference>